<dbReference type="InterPro" id="IPR035167">
    <property type="entry name" value="DUF5316"/>
</dbReference>
<organism evidence="2 3">
    <name type="scientific">Sutcliffiella tianshenii</name>
    <dbReference type="NCBI Taxonomy" id="1463404"/>
    <lineage>
        <taxon>Bacteria</taxon>
        <taxon>Bacillati</taxon>
        <taxon>Bacillota</taxon>
        <taxon>Bacilli</taxon>
        <taxon>Bacillales</taxon>
        <taxon>Bacillaceae</taxon>
        <taxon>Sutcliffiella</taxon>
    </lineage>
</organism>
<gene>
    <name evidence="2" type="ORF">JOC95_002994</name>
</gene>
<dbReference type="EMBL" id="JAFBED010000006">
    <property type="protein sequence ID" value="MBM7621121.1"/>
    <property type="molecule type" value="Genomic_DNA"/>
</dbReference>
<keyword evidence="1" id="KW-0812">Transmembrane</keyword>
<dbReference type="RefSeq" id="WP_204417771.1">
    <property type="nucleotide sequence ID" value="NZ_JAFBED010000006.1"/>
</dbReference>
<evidence type="ECO:0000313" key="3">
    <source>
        <dbReference type="Proteomes" id="UP000737402"/>
    </source>
</evidence>
<keyword evidence="1" id="KW-1133">Transmembrane helix</keyword>
<reference evidence="2 3" key="1">
    <citation type="submission" date="2021-01" db="EMBL/GenBank/DDBJ databases">
        <title>Genomic Encyclopedia of Type Strains, Phase IV (KMG-IV): sequencing the most valuable type-strain genomes for metagenomic binning, comparative biology and taxonomic classification.</title>
        <authorList>
            <person name="Goeker M."/>
        </authorList>
    </citation>
    <scope>NUCLEOTIDE SEQUENCE [LARGE SCALE GENOMIC DNA]</scope>
    <source>
        <strain evidence="2 3">DSM 25879</strain>
    </source>
</reference>
<feature type="transmembrane region" description="Helical" evidence="1">
    <location>
        <begin position="47"/>
        <end position="67"/>
    </location>
</feature>
<accession>A0ABS2P2D6</accession>
<keyword evidence="1" id="KW-0472">Membrane</keyword>
<sequence length="68" mass="7386">MVQAFLVIGIIGMVISGVFLGVWTSGQQQRANYHSETTSHRNFRTKIGLFSGLVGLVSLGIAALIFYI</sequence>
<evidence type="ECO:0000256" key="1">
    <source>
        <dbReference type="SAM" id="Phobius"/>
    </source>
</evidence>
<name>A0ABS2P2D6_9BACI</name>
<dbReference type="Proteomes" id="UP000737402">
    <property type="component" value="Unassembled WGS sequence"/>
</dbReference>
<keyword evidence="3" id="KW-1185">Reference proteome</keyword>
<dbReference type="Pfam" id="PF17247">
    <property type="entry name" value="DUF5316"/>
    <property type="match status" value="1"/>
</dbReference>
<protein>
    <submittedName>
        <fullName evidence="2">Uncharacterized protein</fullName>
    </submittedName>
</protein>
<feature type="transmembrane region" description="Helical" evidence="1">
    <location>
        <begin position="6"/>
        <end position="26"/>
    </location>
</feature>
<comment type="caution">
    <text evidence="2">The sequence shown here is derived from an EMBL/GenBank/DDBJ whole genome shotgun (WGS) entry which is preliminary data.</text>
</comment>
<proteinExistence type="predicted"/>
<evidence type="ECO:0000313" key="2">
    <source>
        <dbReference type="EMBL" id="MBM7621121.1"/>
    </source>
</evidence>